<dbReference type="AlphaFoldDB" id="A0A6C0ISV7"/>
<dbReference type="InterPro" id="IPR011990">
    <property type="entry name" value="TPR-like_helical_dom_sf"/>
</dbReference>
<dbReference type="EMBL" id="MN740253">
    <property type="protein sequence ID" value="QHT96112.1"/>
    <property type="molecule type" value="Genomic_DNA"/>
</dbReference>
<protein>
    <recommendedName>
        <fullName evidence="2">Tetratricopeptide repeat protein</fullName>
    </recommendedName>
</protein>
<reference evidence="1" key="1">
    <citation type="journal article" date="2020" name="Nature">
        <title>Giant virus diversity and host interactions through global metagenomics.</title>
        <authorList>
            <person name="Schulz F."/>
            <person name="Roux S."/>
            <person name="Paez-Espino D."/>
            <person name="Jungbluth S."/>
            <person name="Walsh D.A."/>
            <person name="Denef V.J."/>
            <person name="McMahon K.D."/>
            <person name="Konstantinidis K.T."/>
            <person name="Eloe-Fadrosh E.A."/>
            <person name="Kyrpides N.C."/>
            <person name="Woyke T."/>
        </authorList>
    </citation>
    <scope>NUCLEOTIDE SEQUENCE</scope>
    <source>
        <strain evidence="1">GVMAG-M-3300024301-20</strain>
    </source>
</reference>
<evidence type="ECO:0008006" key="2">
    <source>
        <dbReference type="Google" id="ProtNLM"/>
    </source>
</evidence>
<evidence type="ECO:0000313" key="1">
    <source>
        <dbReference type="EMBL" id="QHT96112.1"/>
    </source>
</evidence>
<accession>A0A6C0ISV7</accession>
<dbReference type="Gene3D" id="1.25.40.10">
    <property type="entry name" value="Tetratricopeptide repeat domain"/>
    <property type="match status" value="1"/>
</dbReference>
<organism evidence="1">
    <name type="scientific">viral metagenome</name>
    <dbReference type="NCBI Taxonomy" id="1070528"/>
    <lineage>
        <taxon>unclassified sequences</taxon>
        <taxon>metagenomes</taxon>
        <taxon>organismal metagenomes</taxon>
    </lineage>
</organism>
<proteinExistence type="predicted"/>
<name>A0A6C0ISV7_9ZZZZ</name>
<sequence>MSDFLQYINTGYKSICENVYIFDTIATQSLVNTNASEQYKIINCYYKAVNLKKEKKLISDTIYAFNECVEYIENITDNNFKQRFNNILYECYINLALLNTQANDTCKELLKKYYKLANNIFPERSEPYFYYGIYCNKIEHYEDAYDNLIISKNKSHNDIKILHPTSQYTAYGLYTNTELIHCCFKLKRFDETISYITEIINHPDFRNSQQQLLSLIQNINQSKMNERSMYVLD</sequence>